<comment type="caution">
    <text evidence="2">The sequence shown here is derived from an EMBL/GenBank/DDBJ whole genome shotgun (WGS) entry which is preliminary data.</text>
</comment>
<dbReference type="Proteomes" id="UP000185728">
    <property type="component" value="Unassembled WGS sequence"/>
</dbReference>
<evidence type="ECO:0000313" key="2">
    <source>
        <dbReference type="EMBL" id="SIT09741.1"/>
    </source>
</evidence>
<protein>
    <submittedName>
        <fullName evidence="2">Male sterility protein</fullName>
    </submittedName>
</protein>
<name>A0ABY1L215_9FLAO</name>
<dbReference type="Pfam" id="PF07993">
    <property type="entry name" value="NAD_binding_4"/>
    <property type="match status" value="1"/>
</dbReference>
<dbReference type="SUPFAM" id="SSF51735">
    <property type="entry name" value="NAD(P)-binding Rossmann-fold domains"/>
    <property type="match status" value="1"/>
</dbReference>
<evidence type="ECO:0000259" key="1">
    <source>
        <dbReference type="Pfam" id="PF07993"/>
    </source>
</evidence>
<proteinExistence type="predicted"/>
<feature type="domain" description="Thioester reductase (TE)" evidence="1">
    <location>
        <begin position="8"/>
        <end position="283"/>
    </location>
</feature>
<sequence>MKQKVFALTGVTGHLGRHVFFEIIKDHLDNLDTLEIFILGRASYDQSLSERIEDILLNDGMDYLSMSPNNFPLILSFLRTNIRCINIDLSTDELINSTEYRKLVGKRIDYFLHIAASTDFRDNAKTREWLNRTNVIGTSKILELVSSLIVKEFGYVSTAYACGKTYGDVKPDYTNLDQEFRNPYEKSKLEGELLVRTFQQRTGIRCRIFRPSTICGRLIEQKKGAINKFDVFYSWAAFFLRWKIKQLNYTEDIYNIPLKVNLRIMVNKNAGLNIVPVDFAAKILYQICIQNIEGDYFHLVNEVETPHEFYIPRLLEVINLSGFSFVSSTPNNLSLLENFYYKTIGTIFEGYMIQNAIKFNTDNLQDLYKRLNLYCPSIDENDFNYLVQYAKSKNFGLQLTTKSEPVSFP</sequence>
<dbReference type="PANTHER" id="PTHR43000">
    <property type="entry name" value="DTDP-D-GLUCOSE 4,6-DEHYDRATASE-RELATED"/>
    <property type="match status" value="1"/>
</dbReference>
<keyword evidence="3" id="KW-1185">Reference proteome</keyword>
<dbReference type="InterPro" id="IPR013120">
    <property type="entry name" value="FAR_NAD-bd"/>
</dbReference>
<gene>
    <name evidence="2" type="ORF">SAMN05421766_1103</name>
</gene>
<dbReference type="Gene3D" id="3.40.50.720">
    <property type="entry name" value="NAD(P)-binding Rossmann-like Domain"/>
    <property type="match status" value="1"/>
</dbReference>
<dbReference type="RefSeq" id="WP_076457005.1">
    <property type="nucleotide sequence ID" value="NZ_FTOB01000010.1"/>
</dbReference>
<organism evidence="2 3">
    <name type="scientific">Zobellia uliginosa</name>
    <dbReference type="NCBI Taxonomy" id="143224"/>
    <lineage>
        <taxon>Bacteria</taxon>
        <taxon>Pseudomonadati</taxon>
        <taxon>Bacteroidota</taxon>
        <taxon>Flavobacteriia</taxon>
        <taxon>Flavobacteriales</taxon>
        <taxon>Flavobacteriaceae</taxon>
        <taxon>Zobellia</taxon>
    </lineage>
</organism>
<reference evidence="2 3" key="1">
    <citation type="submission" date="2017-01" db="EMBL/GenBank/DDBJ databases">
        <authorList>
            <person name="Varghese N."/>
            <person name="Submissions S."/>
        </authorList>
    </citation>
    <scope>NUCLEOTIDE SEQUENCE [LARGE SCALE GENOMIC DNA]</scope>
    <source>
        <strain evidence="2 3">DSM 2061</strain>
    </source>
</reference>
<evidence type="ECO:0000313" key="3">
    <source>
        <dbReference type="Proteomes" id="UP000185728"/>
    </source>
</evidence>
<dbReference type="EMBL" id="FTOB01000010">
    <property type="protein sequence ID" value="SIT09741.1"/>
    <property type="molecule type" value="Genomic_DNA"/>
</dbReference>
<accession>A0ABY1L215</accession>
<dbReference type="InterPro" id="IPR036291">
    <property type="entry name" value="NAD(P)-bd_dom_sf"/>
</dbReference>